<evidence type="ECO:0000256" key="2">
    <source>
        <dbReference type="ARBA" id="ARBA00022617"/>
    </source>
</evidence>
<dbReference type="Gene3D" id="1.10.760.10">
    <property type="entry name" value="Cytochrome c-like domain"/>
    <property type="match status" value="4"/>
</dbReference>
<dbReference type="EC" id="1.7.2.5" evidence="7"/>
<name>A0A160VM11_9ZZZZ</name>
<feature type="domain" description="Cytochrome c" evidence="6">
    <location>
        <begin position="36"/>
        <end position="128"/>
    </location>
</feature>
<feature type="domain" description="Cytochrome c" evidence="6">
    <location>
        <begin position="332"/>
        <end position="436"/>
    </location>
</feature>
<organism evidence="7">
    <name type="scientific">hydrothermal vent metagenome</name>
    <dbReference type="NCBI Taxonomy" id="652676"/>
    <lineage>
        <taxon>unclassified sequences</taxon>
        <taxon>metagenomes</taxon>
        <taxon>ecological metagenomes</taxon>
    </lineage>
</organism>
<dbReference type="GO" id="GO:0016966">
    <property type="term" value="F:nitric oxide reductase activity"/>
    <property type="evidence" value="ECO:0007669"/>
    <property type="project" value="UniProtKB-EC"/>
</dbReference>
<protein>
    <submittedName>
        <fullName evidence="7">Nitric-oxide reductase subunit C</fullName>
        <ecNumber evidence="7">1.7.2.5</ecNumber>
    </submittedName>
</protein>
<proteinExistence type="predicted"/>
<reference evidence="7" key="1">
    <citation type="submission" date="2015-10" db="EMBL/GenBank/DDBJ databases">
        <authorList>
            <person name="Gilbert D.G."/>
        </authorList>
    </citation>
    <scope>NUCLEOTIDE SEQUENCE</scope>
</reference>
<dbReference type="PANTHER" id="PTHR37823:SF1">
    <property type="entry name" value="CYTOCHROME C-553-LIKE"/>
    <property type="match status" value="1"/>
</dbReference>
<dbReference type="InterPro" id="IPR036909">
    <property type="entry name" value="Cyt_c-like_dom_sf"/>
</dbReference>
<evidence type="ECO:0000259" key="6">
    <source>
        <dbReference type="PROSITE" id="PS51007"/>
    </source>
</evidence>
<keyword evidence="3" id="KW-0479">Metal-binding</keyword>
<gene>
    <name evidence="7" type="ORF">MGWOODY_Mmi1512</name>
</gene>
<accession>A0A160VM11</accession>
<keyword evidence="4" id="KW-0249">Electron transport</keyword>
<keyword evidence="5" id="KW-0408">Iron</keyword>
<evidence type="ECO:0000256" key="5">
    <source>
        <dbReference type="ARBA" id="ARBA00023004"/>
    </source>
</evidence>
<dbReference type="PANTHER" id="PTHR37823">
    <property type="entry name" value="CYTOCHROME C-553-LIKE"/>
    <property type="match status" value="1"/>
</dbReference>
<dbReference type="GO" id="GO:0009055">
    <property type="term" value="F:electron transfer activity"/>
    <property type="evidence" value="ECO:0007669"/>
    <property type="project" value="InterPro"/>
</dbReference>
<dbReference type="AlphaFoldDB" id="A0A160VM11"/>
<dbReference type="InterPro" id="IPR009056">
    <property type="entry name" value="Cyt_c-like_dom"/>
</dbReference>
<dbReference type="GO" id="GO:0020037">
    <property type="term" value="F:heme binding"/>
    <property type="evidence" value="ECO:0007669"/>
    <property type="project" value="InterPro"/>
</dbReference>
<keyword evidence="1" id="KW-0813">Transport</keyword>
<keyword evidence="7" id="KW-0560">Oxidoreductase</keyword>
<sequence>MPDFGFSEDEAFALTKYLMRQEKLPYEKKLKEISLIESANGFELIHVDYQCTSCHILNNSGKKESTDLTIAGARLNRDWLYDFVQNPSVYVPKGSSMPDFFGNDTGHNFGENSNKIILSIVSYLIEIGAEKRNELEVRYAKVKQVYPNVTEEMGRSIFLSQNCQSCHEMGNETPWYKTNAPDLTAQRMRTKKAWLTHYLKSPTAIRPFGYLPGTGSRMPDFQLTDSEVEELSKWIGEAKLKTVLEPISAFQSRKVERLLNDFLPCLGCHQLDGKGGMIGPDLSNVGDRLTDGFIKMAVTNPHMVMPGSTMPKTVMDSRFIPLILSYLASRKSDQKASYPNLIERMPYNVIDNYGANCAPCHGLNGDGKGFNASNLPVEPGDFTDSDLLGSKADDTLFDTIYVGGRIMNKSHFMPGWGEKLSRSDIIKHVQKIRDFCACEAPDWANK</sequence>
<dbReference type="PROSITE" id="PS51007">
    <property type="entry name" value="CYTC"/>
    <property type="match status" value="4"/>
</dbReference>
<dbReference type="InterPro" id="IPR051811">
    <property type="entry name" value="Cytochrome_c550/c551-like"/>
</dbReference>
<dbReference type="GO" id="GO:0046872">
    <property type="term" value="F:metal ion binding"/>
    <property type="evidence" value="ECO:0007669"/>
    <property type="project" value="UniProtKB-KW"/>
</dbReference>
<dbReference type="Pfam" id="PF00034">
    <property type="entry name" value="Cytochrom_C"/>
    <property type="match status" value="2"/>
</dbReference>
<keyword evidence="2" id="KW-0349">Heme</keyword>
<dbReference type="SUPFAM" id="SSF46626">
    <property type="entry name" value="Cytochrome c"/>
    <property type="match status" value="4"/>
</dbReference>
<feature type="domain" description="Cytochrome c" evidence="6">
    <location>
        <begin position="149"/>
        <end position="239"/>
    </location>
</feature>
<evidence type="ECO:0000256" key="4">
    <source>
        <dbReference type="ARBA" id="ARBA00022982"/>
    </source>
</evidence>
<evidence type="ECO:0000313" key="7">
    <source>
        <dbReference type="EMBL" id="CUV10684.1"/>
    </source>
</evidence>
<feature type="domain" description="Cytochrome c" evidence="6">
    <location>
        <begin position="241"/>
        <end position="331"/>
    </location>
</feature>
<dbReference type="EMBL" id="FAXC01000465">
    <property type="protein sequence ID" value="CUV10684.1"/>
    <property type="molecule type" value="Genomic_DNA"/>
</dbReference>
<evidence type="ECO:0000256" key="3">
    <source>
        <dbReference type="ARBA" id="ARBA00022723"/>
    </source>
</evidence>
<evidence type="ECO:0000256" key="1">
    <source>
        <dbReference type="ARBA" id="ARBA00022448"/>
    </source>
</evidence>